<dbReference type="EMBL" id="WIUZ02000002">
    <property type="protein sequence ID" value="KAF9790460.1"/>
    <property type="molecule type" value="Genomic_DNA"/>
</dbReference>
<comment type="caution">
    <text evidence="2">The sequence shown here is derived from an EMBL/GenBank/DDBJ whole genome shotgun (WGS) entry which is preliminary data.</text>
</comment>
<organism evidence="2 3">
    <name type="scientific">Thelephora terrestris</name>
    <dbReference type="NCBI Taxonomy" id="56493"/>
    <lineage>
        <taxon>Eukaryota</taxon>
        <taxon>Fungi</taxon>
        <taxon>Dikarya</taxon>
        <taxon>Basidiomycota</taxon>
        <taxon>Agaricomycotina</taxon>
        <taxon>Agaricomycetes</taxon>
        <taxon>Thelephorales</taxon>
        <taxon>Thelephoraceae</taxon>
        <taxon>Thelephora</taxon>
    </lineage>
</organism>
<evidence type="ECO:0000256" key="1">
    <source>
        <dbReference type="SAM" id="MobiDB-lite"/>
    </source>
</evidence>
<protein>
    <submittedName>
        <fullName evidence="2">Uncharacterized protein</fullName>
    </submittedName>
</protein>
<dbReference type="OrthoDB" id="3171385at2759"/>
<feature type="region of interest" description="Disordered" evidence="1">
    <location>
        <begin position="87"/>
        <end position="122"/>
    </location>
</feature>
<reference evidence="2" key="2">
    <citation type="submission" date="2020-11" db="EMBL/GenBank/DDBJ databases">
        <authorList>
            <consortium name="DOE Joint Genome Institute"/>
            <person name="Kuo A."/>
            <person name="Miyauchi S."/>
            <person name="Kiss E."/>
            <person name="Drula E."/>
            <person name="Kohler A."/>
            <person name="Sanchez-Garcia M."/>
            <person name="Andreopoulos B."/>
            <person name="Barry K.W."/>
            <person name="Bonito G."/>
            <person name="Buee M."/>
            <person name="Carver A."/>
            <person name="Chen C."/>
            <person name="Cichocki N."/>
            <person name="Clum A."/>
            <person name="Culley D."/>
            <person name="Crous P.W."/>
            <person name="Fauchery L."/>
            <person name="Girlanda M."/>
            <person name="Hayes R."/>
            <person name="Keri Z."/>
            <person name="Labutti K."/>
            <person name="Lipzen A."/>
            <person name="Lombard V."/>
            <person name="Magnuson J."/>
            <person name="Maillard F."/>
            <person name="Morin E."/>
            <person name="Murat C."/>
            <person name="Nolan M."/>
            <person name="Ohm R."/>
            <person name="Pangilinan J."/>
            <person name="Pereira M."/>
            <person name="Perotto S."/>
            <person name="Peter M."/>
            <person name="Riley R."/>
            <person name="Sitrit Y."/>
            <person name="Stielow B."/>
            <person name="Szollosi G."/>
            <person name="Zifcakova L."/>
            <person name="Stursova M."/>
            <person name="Spatafora J.W."/>
            <person name="Tedersoo L."/>
            <person name="Vaario L.-M."/>
            <person name="Yamada A."/>
            <person name="Yan M."/>
            <person name="Wang P."/>
            <person name="Xu J."/>
            <person name="Bruns T."/>
            <person name="Baldrian P."/>
            <person name="Vilgalys R."/>
            <person name="Henrissat B."/>
            <person name="Grigoriev I.V."/>
            <person name="Hibbett D."/>
            <person name="Nagy L.G."/>
            <person name="Martin F.M."/>
        </authorList>
    </citation>
    <scope>NUCLEOTIDE SEQUENCE</scope>
    <source>
        <strain evidence="2">UH-Tt-Lm1</strain>
    </source>
</reference>
<evidence type="ECO:0000313" key="2">
    <source>
        <dbReference type="EMBL" id="KAF9790460.1"/>
    </source>
</evidence>
<name>A0A9P6LB30_9AGAM</name>
<dbReference type="Proteomes" id="UP000736335">
    <property type="component" value="Unassembled WGS sequence"/>
</dbReference>
<accession>A0A9P6LB30</accession>
<gene>
    <name evidence="2" type="ORF">BJ322DRAFT_1036609</name>
</gene>
<keyword evidence="3" id="KW-1185">Reference proteome</keyword>
<proteinExistence type="predicted"/>
<sequence length="323" mass="34288">MAFPSPKNKKGYCDYCQQKPKHGNHDYCGKTCSQQASTMNQNNPVVPPQPQPVSTHCKQCGQNPKFQNFDFCGKHCASTWQLIHGSSNGKPNPPAKNSQGGAYGISNGAPNPPAKNSLGGNLGVTANMQLPNQLLGQVPQHLQGQVQAILPALVAALQQQGQSQPQQQQQPPPGAGLNTNNVIIVPPTNVPQQPMAATTFVPNNANKNQPRQTNVGQGIGPGFPVPSNAQGPVNGTNMTMVPTSAPARVRAASLTSNCRLAGCGKPVHTDPTSNHASEYCSNRHREEAVTTGQVTPCIMCLKMPRTRIDHFCSKACRDAALSQ</sequence>
<dbReference type="AlphaFoldDB" id="A0A9P6LB30"/>
<evidence type="ECO:0000313" key="3">
    <source>
        <dbReference type="Proteomes" id="UP000736335"/>
    </source>
</evidence>
<reference evidence="2" key="1">
    <citation type="journal article" date="2020" name="Nat. Commun.">
        <title>Large-scale genome sequencing of mycorrhizal fungi provides insights into the early evolution of symbiotic traits.</title>
        <authorList>
            <person name="Miyauchi S."/>
            <person name="Kiss E."/>
            <person name="Kuo A."/>
            <person name="Drula E."/>
            <person name="Kohler A."/>
            <person name="Sanchez-Garcia M."/>
            <person name="Morin E."/>
            <person name="Andreopoulos B."/>
            <person name="Barry K.W."/>
            <person name="Bonito G."/>
            <person name="Buee M."/>
            <person name="Carver A."/>
            <person name="Chen C."/>
            <person name="Cichocki N."/>
            <person name="Clum A."/>
            <person name="Culley D."/>
            <person name="Crous P.W."/>
            <person name="Fauchery L."/>
            <person name="Girlanda M."/>
            <person name="Hayes R.D."/>
            <person name="Keri Z."/>
            <person name="LaButti K."/>
            <person name="Lipzen A."/>
            <person name="Lombard V."/>
            <person name="Magnuson J."/>
            <person name="Maillard F."/>
            <person name="Murat C."/>
            <person name="Nolan M."/>
            <person name="Ohm R.A."/>
            <person name="Pangilinan J."/>
            <person name="Pereira M.F."/>
            <person name="Perotto S."/>
            <person name="Peter M."/>
            <person name="Pfister S."/>
            <person name="Riley R."/>
            <person name="Sitrit Y."/>
            <person name="Stielow J.B."/>
            <person name="Szollosi G."/>
            <person name="Zifcakova L."/>
            <person name="Stursova M."/>
            <person name="Spatafora J.W."/>
            <person name="Tedersoo L."/>
            <person name="Vaario L.M."/>
            <person name="Yamada A."/>
            <person name="Yan M."/>
            <person name="Wang P."/>
            <person name="Xu J."/>
            <person name="Bruns T."/>
            <person name="Baldrian P."/>
            <person name="Vilgalys R."/>
            <person name="Dunand C."/>
            <person name="Henrissat B."/>
            <person name="Grigoriev I.V."/>
            <person name="Hibbett D."/>
            <person name="Nagy L.G."/>
            <person name="Martin F.M."/>
        </authorList>
    </citation>
    <scope>NUCLEOTIDE SEQUENCE</scope>
    <source>
        <strain evidence="2">UH-Tt-Lm1</strain>
    </source>
</reference>
<feature type="compositionally biased region" description="Polar residues" evidence="1">
    <location>
        <begin position="87"/>
        <end position="100"/>
    </location>
</feature>